<evidence type="ECO:0000256" key="1">
    <source>
        <dbReference type="SAM" id="MobiDB-lite"/>
    </source>
</evidence>
<evidence type="ECO:0000313" key="3">
    <source>
        <dbReference type="Proteomes" id="UP000829720"/>
    </source>
</evidence>
<protein>
    <submittedName>
        <fullName evidence="2">Uncharacterized protein</fullName>
    </submittedName>
</protein>
<dbReference type="AlphaFoldDB" id="A0A8T3DK07"/>
<dbReference type="PANTHER" id="PTHR35845">
    <property type="entry name" value="SPERMATOGENESIS-ASSOCIATED SERINE-RICH PROTEIN 1"/>
    <property type="match status" value="1"/>
</dbReference>
<dbReference type="OrthoDB" id="186791at2759"/>
<gene>
    <name evidence="2" type="ORF">AGOR_G00084760</name>
</gene>
<sequence>MGATLPTVGFGSSATLKGDTFIPLQYPTAPQWNVMTYHQNKKRQEREADIVEVRKLDEWKPALPISPPLPDNRHGKFKKPDPLRRVLQGQSLASSISALSRTL</sequence>
<dbReference type="PANTHER" id="PTHR35845:SF1">
    <property type="entry name" value="SPERMATOGENESIS-ASSOCIATED SERINE-RICH PROTEIN 1"/>
    <property type="match status" value="1"/>
</dbReference>
<feature type="region of interest" description="Disordered" evidence="1">
    <location>
        <begin position="62"/>
        <end position="84"/>
    </location>
</feature>
<dbReference type="Pfam" id="PF15160">
    <property type="entry name" value="SASRP1"/>
    <property type="match status" value="1"/>
</dbReference>
<organism evidence="2 3">
    <name type="scientific">Albula goreensis</name>
    <dbReference type="NCBI Taxonomy" id="1534307"/>
    <lineage>
        <taxon>Eukaryota</taxon>
        <taxon>Metazoa</taxon>
        <taxon>Chordata</taxon>
        <taxon>Craniata</taxon>
        <taxon>Vertebrata</taxon>
        <taxon>Euteleostomi</taxon>
        <taxon>Actinopterygii</taxon>
        <taxon>Neopterygii</taxon>
        <taxon>Teleostei</taxon>
        <taxon>Albuliformes</taxon>
        <taxon>Albulidae</taxon>
        <taxon>Albula</taxon>
    </lineage>
</organism>
<feature type="compositionally biased region" description="Basic and acidic residues" evidence="1">
    <location>
        <begin position="71"/>
        <end position="84"/>
    </location>
</feature>
<dbReference type="Proteomes" id="UP000829720">
    <property type="component" value="Unassembled WGS sequence"/>
</dbReference>
<dbReference type="EMBL" id="JAERUA010000007">
    <property type="protein sequence ID" value="KAI1897583.1"/>
    <property type="molecule type" value="Genomic_DNA"/>
</dbReference>
<keyword evidence="3" id="KW-1185">Reference proteome</keyword>
<proteinExistence type="predicted"/>
<reference evidence="2" key="1">
    <citation type="submission" date="2021-01" db="EMBL/GenBank/DDBJ databases">
        <authorList>
            <person name="Zahm M."/>
            <person name="Roques C."/>
            <person name="Cabau C."/>
            <person name="Klopp C."/>
            <person name="Donnadieu C."/>
            <person name="Jouanno E."/>
            <person name="Lampietro C."/>
            <person name="Louis A."/>
            <person name="Herpin A."/>
            <person name="Echchiki A."/>
            <person name="Berthelot C."/>
            <person name="Parey E."/>
            <person name="Roest-Crollius H."/>
            <person name="Braasch I."/>
            <person name="Postlethwait J."/>
            <person name="Bobe J."/>
            <person name="Montfort J."/>
            <person name="Bouchez O."/>
            <person name="Begum T."/>
            <person name="Mejri S."/>
            <person name="Adams A."/>
            <person name="Chen W.-J."/>
            <person name="Guiguen Y."/>
        </authorList>
    </citation>
    <scope>NUCLEOTIDE SEQUENCE</scope>
    <source>
        <tissue evidence="2">Blood</tissue>
    </source>
</reference>
<dbReference type="InterPro" id="IPR029165">
    <property type="entry name" value="SASRP1"/>
</dbReference>
<accession>A0A8T3DK07</accession>
<evidence type="ECO:0000313" key="2">
    <source>
        <dbReference type="EMBL" id="KAI1897583.1"/>
    </source>
</evidence>
<name>A0A8T3DK07_9TELE</name>
<comment type="caution">
    <text evidence="2">The sequence shown here is derived from an EMBL/GenBank/DDBJ whole genome shotgun (WGS) entry which is preliminary data.</text>
</comment>